<evidence type="ECO:0000313" key="2">
    <source>
        <dbReference type="Proteomes" id="UP000649617"/>
    </source>
</evidence>
<dbReference type="Proteomes" id="UP000649617">
    <property type="component" value="Unassembled WGS sequence"/>
</dbReference>
<dbReference type="OrthoDB" id="410516at2759"/>
<organism evidence="1 2">
    <name type="scientific">Symbiodinium pilosum</name>
    <name type="common">Dinoflagellate</name>
    <dbReference type="NCBI Taxonomy" id="2952"/>
    <lineage>
        <taxon>Eukaryota</taxon>
        <taxon>Sar</taxon>
        <taxon>Alveolata</taxon>
        <taxon>Dinophyceae</taxon>
        <taxon>Suessiales</taxon>
        <taxon>Symbiodiniaceae</taxon>
        <taxon>Symbiodinium</taxon>
    </lineage>
</organism>
<reference evidence="1" key="1">
    <citation type="submission" date="2021-02" db="EMBL/GenBank/DDBJ databases">
        <authorList>
            <person name="Dougan E. K."/>
            <person name="Rhodes N."/>
            <person name="Thang M."/>
            <person name="Chan C."/>
        </authorList>
    </citation>
    <scope>NUCLEOTIDE SEQUENCE</scope>
</reference>
<sequence length="257" mass="28550">MAGLESTAAFAERTTQIGMDASFLKELTDKHLDTFGKLAFVCSCRPNSGDDKPLFEAVKDLIGKDVPQKETTTLRRLWFEAHSHALVDLEARASRTGDTSPRELPLAERMSRLKRQRADLKGIELDVRTEPGHCLVDRAQAMLDSAQVLYLAPEKRVARQDEINGDKSEQKLSFSADGSIKVTKQAMQLHCLTPAGHRYMTVQQIIAADQKCWQVVFQESRGSLTIGVKEVPKEAKVKAQAKRASAQELDAQLRSST</sequence>
<dbReference type="AlphaFoldDB" id="A0A812JL60"/>
<evidence type="ECO:0000313" key="1">
    <source>
        <dbReference type="EMBL" id="CAE7206116.1"/>
    </source>
</evidence>
<dbReference type="EMBL" id="CAJNIZ010002095">
    <property type="protein sequence ID" value="CAE7206116.1"/>
    <property type="molecule type" value="Genomic_DNA"/>
</dbReference>
<comment type="caution">
    <text evidence="1">The sequence shown here is derived from an EMBL/GenBank/DDBJ whole genome shotgun (WGS) entry which is preliminary data.</text>
</comment>
<name>A0A812JL60_SYMPI</name>
<accession>A0A812JL60</accession>
<proteinExistence type="predicted"/>
<gene>
    <name evidence="1" type="ORF">SPIL2461_LOCUS1973</name>
</gene>
<keyword evidence="2" id="KW-1185">Reference proteome</keyword>
<protein>
    <submittedName>
        <fullName evidence="1">Uncharacterized protein</fullName>
    </submittedName>
</protein>